<dbReference type="EMBL" id="CAEFZW010000004">
    <property type="protein sequence ID" value="CAB4254518.1"/>
    <property type="molecule type" value="Genomic_DNA"/>
</dbReference>
<dbReference type="SUPFAM" id="SSF48239">
    <property type="entry name" value="Terpenoid cyclases/Protein prenyltransferases"/>
    <property type="match status" value="1"/>
</dbReference>
<evidence type="ECO:0000256" key="4">
    <source>
        <dbReference type="ARBA" id="ARBA00022679"/>
    </source>
</evidence>
<comment type="cofactor">
    <cofactor evidence="1">
        <name>Zn(2+)</name>
        <dbReference type="ChEBI" id="CHEBI:29105"/>
    </cofactor>
</comment>
<evidence type="ECO:0000313" key="10">
    <source>
        <dbReference type="Proteomes" id="UP000644660"/>
    </source>
</evidence>
<dbReference type="InterPro" id="IPR001330">
    <property type="entry name" value="Prenyltrans"/>
</dbReference>
<comment type="caution">
    <text evidence="9">The sequence shown here is derived from an EMBL/GenBank/DDBJ whole genome shotgun (WGS) entry which is preliminary data.</text>
</comment>
<dbReference type="Proteomes" id="UP000644660">
    <property type="component" value="Unassembled WGS sequence"/>
</dbReference>
<dbReference type="RefSeq" id="XP_041406362.1">
    <property type="nucleotide sequence ID" value="XM_041550428.1"/>
</dbReference>
<comment type="similarity">
    <text evidence="2">Belongs to the protein prenyltransferase subunit beta family.</text>
</comment>
<keyword evidence="7" id="KW-0862">Zinc</keyword>
<keyword evidence="6" id="KW-0677">Repeat</keyword>
<protein>
    <submittedName>
        <fullName evidence="9">Similar to Saccharomyces cerevisiae YGL155W CDC43 Beta subunit of geranylgeranyltransferase type I</fullName>
    </submittedName>
</protein>
<dbReference type="AlphaFoldDB" id="A0A8H2VFY8"/>
<dbReference type="GO" id="GO:0046872">
    <property type="term" value="F:metal ion binding"/>
    <property type="evidence" value="ECO:0007669"/>
    <property type="project" value="UniProtKB-KW"/>
</dbReference>
<gene>
    <name evidence="9" type="ORF">KABA2_04S08096</name>
</gene>
<evidence type="ECO:0000256" key="2">
    <source>
        <dbReference type="ARBA" id="ARBA00010497"/>
    </source>
</evidence>
<organism evidence="9 10">
    <name type="scientific">Maudiozyma barnettii</name>
    <dbReference type="NCBI Taxonomy" id="61262"/>
    <lineage>
        <taxon>Eukaryota</taxon>
        <taxon>Fungi</taxon>
        <taxon>Dikarya</taxon>
        <taxon>Ascomycota</taxon>
        <taxon>Saccharomycotina</taxon>
        <taxon>Saccharomycetes</taxon>
        <taxon>Saccharomycetales</taxon>
        <taxon>Saccharomycetaceae</taxon>
        <taxon>Maudiozyma</taxon>
    </lineage>
</organism>
<keyword evidence="10" id="KW-1185">Reference proteome</keyword>
<evidence type="ECO:0000313" key="9">
    <source>
        <dbReference type="EMBL" id="CAB4254518.1"/>
    </source>
</evidence>
<name>A0A8H2VFY8_9SACH</name>
<dbReference type="GeneID" id="64857515"/>
<reference evidence="9 10" key="1">
    <citation type="submission" date="2020-05" db="EMBL/GenBank/DDBJ databases">
        <authorList>
            <person name="Casaregola S."/>
            <person name="Devillers H."/>
            <person name="Grondin C."/>
        </authorList>
    </citation>
    <scope>NUCLEOTIDE SEQUENCE [LARGE SCALE GENOMIC DNA]</scope>
    <source>
        <strain evidence="9 10">CLIB 1767</strain>
    </source>
</reference>
<keyword evidence="3" id="KW-0637">Prenyltransferase</keyword>
<keyword evidence="4 9" id="KW-0808">Transferase</keyword>
<evidence type="ECO:0000256" key="5">
    <source>
        <dbReference type="ARBA" id="ARBA00022723"/>
    </source>
</evidence>
<proteinExistence type="inferred from homology"/>
<evidence type="ECO:0000256" key="3">
    <source>
        <dbReference type="ARBA" id="ARBA00022602"/>
    </source>
</evidence>
<keyword evidence="5" id="KW-0479">Metal-binding</keyword>
<evidence type="ECO:0000259" key="8">
    <source>
        <dbReference type="Pfam" id="PF00432"/>
    </source>
</evidence>
<accession>A0A8H2VFY8</accession>
<dbReference type="OrthoDB" id="24893at2759"/>
<evidence type="ECO:0000256" key="7">
    <source>
        <dbReference type="ARBA" id="ARBA00022833"/>
    </source>
</evidence>
<dbReference type="Gene3D" id="1.50.10.20">
    <property type="match status" value="1"/>
</dbReference>
<sequence length="365" mass="41408">METFSETNLKKHIRFLKRHLSLLPASHQHFDVNLIAIVFYALESLSALGQDIETSYHDNIQWIRNNYISKTICEEKISGFVGGQTLNIPNAITLSLPNTLFGLLTLILLNDKEFFDKILDKESLSRFVSRCQLKENGSFVSVLDYKLGSPSPVDSHDLRFSYIAVTILYILGCRKEGDFAKYIDTKSLIKYILSQSCISGGFGAFDEPHAGYTSCALSALRLLNRLDVIPPSHRERTIDWLLARQVSNEGFMAVQDVSNEYYDEEDHGGFQGRENKYADTCYAFWCVNSLSILEPDYKKLCDTELVKKYLLERTQDILTGGFMKNDEEDADLYHTCLGITALKLIDDECNGLLCIPKHAACKFNL</sequence>
<feature type="domain" description="Prenyltransferase alpha-alpha toroid" evidence="8">
    <location>
        <begin position="9"/>
        <end position="348"/>
    </location>
</feature>
<dbReference type="GO" id="GO:0005953">
    <property type="term" value="C:CAAX-protein geranylgeranyltransferase complex"/>
    <property type="evidence" value="ECO:0007669"/>
    <property type="project" value="TreeGrafter"/>
</dbReference>
<dbReference type="PANTHER" id="PTHR11774">
    <property type="entry name" value="GERANYLGERANYL TRANSFERASE TYPE BETA SUBUNIT"/>
    <property type="match status" value="1"/>
</dbReference>
<evidence type="ECO:0000256" key="1">
    <source>
        <dbReference type="ARBA" id="ARBA00001947"/>
    </source>
</evidence>
<dbReference type="GO" id="GO:0004662">
    <property type="term" value="F:CAAX-protein geranylgeranyltransferase activity"/>
    <property type="evidence" value="ECO:0007669"/>
    <property type="project" value="TreeGrafter"/>
</dbReference>
<dbReference type="InterPro" id="IPR045089">
    <property type="entry name" value="PGGT1B-like"/>
</dbReference>
<evidence type="ECO:0000256" key="6">
    <source>
        <dbReference type="ARBA" id="ARBA00022737"/>
    </source>
</evidence>
<dbReference type="PANTHER" id="PTHR11774:SF4">
    <property type="entry name" value="GERANYLGERANYL TRANSFERASE TYPE-1 SUBUNIT BETA"/>
    <property type="match status" value="1"/>
</dbReference>
<dbReference type="Pfam" id="PF00432">
    <property type="entry name" value="Prenyltrans"/>
    <property type="match status" value="1"/>
</dbReference>
<dbReference type="InterPro" id="IPR008930">
    <property type="entry name" value="Terpenoid_cyclase/PrenylTrfase"/>
</dbReference>